<feature type="transmembrane region" description="Helical" evidence="1">
    <location>
        <begin position="107"/>
        <end position="130"/>
    </location>
</feature>
<keyword evidence="1" id="KW-0472">Membrane</keyword>
<dbReference type="Proteomes" id="UP000229278">
    <property type="component" value="Unassembled WGS sequence"/>
</dbReference>
<proteinExistence type="predicted"/>
<feature type="transmembrane region" description="Helical" evidence="1">
    <location>
        <begin position="12"/>
        <end position="33"/>
    </location>
</feature>
<keyword evidence="1" id="KW-1133">Transmembrane helix</keyword>
<keyword evidence="1" id="KW-0812">Transmembrane</keyword>
<accession>A0A2G6PF13</accession>
<reference evidence="2 3" key="1">
    <citation type="submission" date="2017-10" db="EMBL/GenBank/DDBJ databases">
        <title>Novel microbial diversity and functional potential in the marine mammal oral microbiome.</title>
        <authorList>
            <person name="Dudek N.K."/>
            <person name="Sun C.L."/>
            <person name="Burstein D."/>
            <person name="Kantor R.S."/>
            <person name="Aliaga Goltsman D.S."/>
            <person name="Bik E.M."/>
            <person name="Thomas B.C."/>
            <person name="Banfield J.F."/>
            <person name="Relman D.A."/>
        </authorList>
    </citation>
    <scope>NUCLEOTIDE SEQUENCE [LARGE SCALE GENOMIC DNA]</scope>
    <source>
        <strain evidence="2">DOLJORAL78_50_517</strain>
    </source>
</reference>
<dbReference type="AlphaFoldDB" id="A0A2G6PF13"/>
<evidence type="ECO:0000313" key="2">
    <source>
        <dbReference type="EMBL" id="PIE83144.1"/>
    </source>
</evidence>
<name>A0A2G6PF13_9GAMM</name>
<sequence>MKNTILATSILITLLFICYRLLFIFLDISSIFMESDSDINSAGKAFLFACPVLFMVGIWTAYRVFRVYAGTAEYKKHVVILFSLYGGLLGVVIADIVIHSLSVTMQSYLVVGGILAISFFASAVATFYGTKGHLTKSSSRR</sequence>
<feature type="transmembrane region" description="Helical" evidence="1">
    <location>
        <begin position="77"/>
        <end position="101"/>
    </location>
</feature>
<feature type="transmembrane region" description="Helical" evidence="1">
    <location>
        <begin position="45"/>
        <end position="65"/>
    </location>
</feature>
<evidence type="ECO:0000256" key="1">
    <source>
        <dbReference type="SAM" id="Phobius"/>
    </source>
</evidence>
<protein>
    <submittedName>
        <fullName evidence="2">Uncharacterized protein</fullName>
    </submittedName>
</protein>
<dbReference type="EMBL" id="PDTV01000007">
    <property type="protein sequence ID" value="PIE83144.1"/>
    <property type="molecule type" value="Genomic_DNA"/>
</dbReference>
<organism evidence="2 3">
    <name type="scientific">Candidatus Contendibacter odensensis</name>
    <dbReference type="NCBI Taxonomy" id="1400860"/>
    <lineage>
        <taxon>Bacteria</taxon>
        <taxon>Pseudomonadati</taxon>
        <taxon>Pseudomonadota</taxon>
        <taxon>Gammaproteobacteria</taxon>
        <taxon>Candidatus Competibacteraceae</taxon>
        <taxon>Candidatus Contendibacter</taxon>
    </lineage>
</organism>
<comment type="caution">
    <text evidence="2">The sequence shown here is derived from an EMBL/GenBank/DDBJ whole genome shotgun (WGS) entry which is preliminary data.</text>
</comment>
<evidence type="ECO:0000313" key="3">
    <source>
        <dbReference type="Proteomes" id="UP000229278"/>
    </source>
</evidence>
<gene>
    <name evidence="2" type="ORF">CSA09_03515</name>
</gene>